<gene>
    <name evidence="2" type="ORF">SMD27_10985</name>
</gene>
<dbReference type="RefSeq" id="WP_320508408.1">
    <property type="nucleotide sequence ID" value="NZ_JAXCLW010000002.1"/>
</dbReference>
<evidence type="ECO:0000313" key="3">
    <source>
        <dbReference type="Proteomes" id="UP001279642"/>
    </source>
</evidence>
<accession>A0ABU5ECT6</accession>
<protein>
    <submittedName>
        <fullName evidence="2">AzlD domain-containing protein</fullName>
    </submittedName>
</protein>
<dbReference type="Pfam" id="PF05437">
    <property type="entry name" value="AzlD"/>
    <property type="match status" value="1"/>
</dbReference>
<evidence type="ECO:0000256" key="1">
    <source>
        <dbReference type="SAM" id="Phobius"/>
    </source>
</evidence>
<dbReference type="Proteomes" id="UP001279642">
    <property type="component" value="Unassembled WGS sequence"/>
</dbReference>
<keyword evidence="3" id="KW-1185">Reference proteome</keyword>
<organism evidence="2 3">
    <name type="scientific">Dongia soli</name>
    <dbReference type="NCBI Taxonomy" id="600628"/>
    <lineage>
        <taxon>Bacteria</taxon>
        <taxon>Pseudomonadati</taxon>
        <taxon>Pseudomonadota</taxon>
        <taxon>Alphaproteobacteria</taxon>
        <taxon>Rhodospirillales</taxon>
        <taxon>Dongiaceae</taxon>
        <taxon>Dongia</taxon>
    </lineage>
</organism>
<keyword evidence="1" id="KW-0472">Membrane</keyword>
<feature type="transmembrane region" description="Helical" evidence="1">
    <location>
        <begin position="69"/>
        <end position="86"/>
    </location>
</feature>
<keyword evidence="1" id="KW-0812">Transmembrane</keyword>
<comment type="caution">
    <text evidence="2">The sequence shown here is derived from an EMBL/GenBank/DDBJ whole genome shotgun (WGS) entry which is preliminary data.</text>
</comment>
<feature type="transmembrane region" description="Helical" evidence="1">
    <location>
        <begin position="91"/>
        <end position="108"/>
    </location>
</feature>
<evidence type="ECO:0000313" key="2">
    <source>
        <dbReference type="EMBL" id="MDY0883370.1"/>
    </source>
</evidence>
<reference evidence="2 3" key="1">
    <citation type="journal article" date="2016" name="Antonie Van Leeuwenhoek">
        <title>Dongia soli sp. nov., isolated from soil from Dokdo, Korea.</title>
        <authorList>
            <person name="Kim D.U."/>
            <person name="Lee H."/>
            <person name="Kim H."/>
            <person name="Kim S.G."/>
            <person name="Ka J.O."/>
        </authorList>
    </citation>
    <scope>NUCLEOTIDE SEQUENCE [LARGE SCALE GENOMIC DNA]</scope>
    <source>
        <strain evidence="2 3">D78</strain>
    </source>
</reference>
<dbReference type="InterPro" id="IPR008407">
    <property type="entry name" value="Brnchd-chn_aa_trnsp_AzlD"/>
</dbReference>
<dbReference type="EMBL" id="JAXCLW010000002">
    <property type="protein sequence ID" value="MDY0883370.1"/>
    <property type="molecule type" value="Genomic_DNA"/>
</dbReference>
<name>A0ABU5ECT6_9PROT</name>
<sequence>MSETSLSLLILGMALINLAIRYPVFLLADRFRFPALIERALAFVPAAVLTAIIVPAVIFPHGAEAELDWYNPYLLAAMLAAAISYFTRNLLATIVLGMAAFLLLRWWLGV</sequence>
<feature type="transmembrane region" description="Helical" evidence="1">
    <location>
        <begin position="6"/>
        <end position="28"/>
    </location>
</feature>
<feature type="transmembrane region" description="Helical" evidence="1">
    <location>
        <begin position="40"/>
        <end position="63"/>
    </location>
</feature>
<proteinExistence type="predicted"/>
<keyword evidence="1" id="KW-1133">Transmembrane helix</keyword>